<comment type="subcellular location">
    <subcellularLocation>
        <location evidence="2">Membrane</location>
    </subcellularLocation>
</comment>
<dbReference type="EC" id="2.7.13.3" evidence="3"/>
<evidence type="ECO:0000256" key="9">
    <source>
        <dbReference type="ARBA" id="ARBA00023012"/>
    </source>
</evidence>
<dbReference type="Gene3D" id="6.10.340.10">
    <property type="match status" value="1"/>
</dbReference>
<dbReference type="InterPro" id="IPR004358">
    <property type="entry name" value="Sig_transdc_His_kin-like_C"/>
</dbReference>
<evidence type="ECO:0000256" key="7">
    <source>
        <dbReference type="ARBA" id="ARBA00022777"/>
    </source>
</evidence>
<protein>
    <recommendedName>
        <fullName evidence="3">histidine kinase</fullName>
        <ecNumber evidence="3">2.7.13.3</ecNumber>
    </recommendedName>
</protein>
<gene>
    <name evidence="12" type="ORF">A9404_10115</name>
</gene>
<dbReference type="InterPro" id="IPR036097">
    <property type="entry name" value="HisK_dim/P_sf"/>
</dbReference>
<keyword evidence="13" id="KW-1185">Reference proteome</keyword>
<evidence type="ECO:0000256" key="6">
    <source>
        <dbReference type="ARBA" id="ARBA00022741"/>
    </source>
</evidence>
<dbReference type="SUPFAM" id="SSF158472">
    <property type="entry name" value="HAMP domain-like"/>
    <property type="match status" value="1"/>
</dbReference>
<dbReference type="Gene3D" id="3.30.565.10">
    <property type="entry name" value="Histidine kinase-like ATPase, C-terminal domain"/>
    <property type="match status" value="1"/>
</dbReference>
<keyword evidence="4" id="KW-0597">Phosphoprotein</keyword>
<dbReference type="OrthoDB" id="1931120at2"/>
<keyword evidence="8" id="KW-0067">ATP-binding</keyword>
<dbReference type="Gene3D" id="1.10.287.130">
    <property type="match status" value="1"/>
</dbReference>
<dbReference type="Pfam" id="PF00672">
    <property type="entry name" value="HAMP"/>
    <property type="match status" value="1"/>
</dbReference>
<evidence type="ECO:0000256" key="5">
    <source>
        <dbReference type="ARBA" id="ARBA00022679"/>
    </source>
</evidence>
<dbReference type="PANTHER" id="PTHR43065">
    <property type="entry name" value="SENSOR HISTIDINE KINASE"/>
    <property type="match status" value="1"/>
</dbReference>
<dbReference type="Pfam" id="PF02518">
    <property type="entry name" value="HATPase_c"/>
    <property type="match status" value="1"/>
</dbReference>
<name>A0A191ZII5_9GAMM</name>
<dbReference type="KEGG" id="haz:A9404_10115"/>
<keyword evidence="5" id="KW-0808">Transferase</keyword>
<accession>A0A191ZII5</accession>
<dbReference type="PANTHER" id="PTHR43065:SF10">
    <property type="entry name" value="PEROXIDE STRESS-ACTIVATED HISTIDINE KINASE MAK3"/>
    <property type="match status" value="1"/>
</dbReference>
<dbReference type="RefSeq" id="WP_066101036.1">
    <property type="nucleotide sequence ID" value="NZ_CP016027.1"/>
</dbReference>
<dbReference type="SMART" id="SM00388">
    <property type="entry name" value="HisKA"/>
    <property type="match status" value="1"/>
</dbReference>
<feature type="domain" description="Histidine kinase" evidence="10">
    <location>
        <begin position="435"/>
        <end position="646"/>
    </location>
</feature>
<dbReference type="GO" id="GO:0016020">
    <property type="term" value="C:membrane"/>
    <property type="evidence" value="ECO:0007669"/>
    <property type="project" value="UniProtKB-SubCell"/>
</dbReference>
<dbReference type="PROSITE" id="PS50885">
    <property type="entry name" value="HAMP"/>
    <property type="match status" value="1"/>
</dbReference>
<dbReference type="InterPro" id="IPR005467">
    <property type="entry name" value="His_kinase_dom"/>
</dbReference>
<dbReference type="CDD" id="cd06225">
    <property type="entry name" value="HAMP"/>
    <property type="match status" value="1"/>
</dbReference>
<evidence type="ECO:0000313" key="12">
    <source>
        <dbReference type="EMBL" id="ANJ67684.1"/>
    </source>
</evidence>
<sequence>MRLPVNIFLWTFGATLLPVLALVWGVTSYSEHRFQSEVTREVNDYIEALTGEINNRLLYEREVLKGIAHSQAIQTMLNALVASAQGIRHPDLTSDRIRANSFLAGLQRTVPGLGSIRILDAAGNTVVKTTLGRAAPPIFESLSQVNYVEEELENPKFLNQLRQLPFDEISFLMLPSSLWDVAPNQYPSMLYGVYPLRSLGDMRAGYVVLNTFGEYLDQILALSPKPRNSEIMVIEHDPGNEQRDGLTLYDDKTDRKFITPMEAHPGTQPTYAQSIDDGKFWEAAVAQSNGVYLSKDGESRIYFQEYHPYPRSLVSWFITLRQPSNVTSAPFEDIHQSLWGFTLLALALSLLLAGLGARYFSRPIIRLGQTLKQFADGNRDEIIPVDANTTELRQLQQSFRYLTEHLNDEASRRAAAERQMLQQAKLASIGEMAAGIGHEINNPLNNILTLTRLLERQTEPDHQHLRADINDLRAEAQRVGHIVRGVMNFARQLPPDHQETRIDAWLTELIDRLHPEAIENDVFINLSFAQADCTASFDPNQIGQVVINLLRNAIHASTANGTISVEAYCDPEQLHIVVQDEGSGIDTDAIDKIFDPFFTTKSVDRGTGLGLSISLGIIQYHGGTLSVANRSDRSGVIAHITLPRQKSAPRIGG</sequence>
<dbReference type="SUPFAM" id="SSF55874">
    <property type="entry name" value="ATPase domain of HSP90 chaperone/DNA topoisomerase II/histidine kinase"/>
    <property type="match status" value="1"/>
</dbReference>
<dbReference type="PROSITE" id="PS50109">
    <property type="entry name" value="HIS_KIN"/>
    <property type="match status" value="1"/>
</dbReference>
<dbReference type="InterPro" id="IPR003661">
    <property type="entry name" value="HisK_dim/P_dom"/>
</dbReference>
<evidence type="ECO:0000256" key="8">
    <source>
        <dbReference type="ARBA" id="ARBA00022840"/>
    </source>
</evidence>
<dbReference type="Proteomes" id="UP000078596">
    <property type="component" value="Chromosome"/>
</dbReference>
<keyword evidence="7" id="KW-0418">Kinase</keyword>
<dbReference type="PRINTS" id="PR00344">
    <property type="entry name" value="BCTRLSENSOR"/>
</dbReference>
<dbReference type="GO" id="GO:0005524">
    <property type="term" value="F:ATP binding"/>
    <property type="evidence" value="ECO:0007669"/>
    <property type="project" value="UniProtKB-KW"/>
</dbReference>
<evidence type="ECO:0000259" key="11">
    <source>
        <dbReference type="PROSITE" id="PS50885"/>
    </source>
</evidence>
<feature type="domain" description="HAMP" evidence="11">
    <location>
        <begin position="358"/>
        <end position="411"/>
    </location>
</feature>
<organism evidence="12 13">
    <name type="scientific">Halothiobacillus diazotrophicus</name>
    <dbReference type="NCBI Taxonomy" id="1860122"/>
    <lineage>
        <taxon>Bacteria</taxon>
        <taxon>Pseudomonadati</taxon>
        <taxon>Pseudomonadota</taxon>
        <taxon>Gammaproteobacteria</taxon>
        <taxon>Chromatiales</taxon>
        <taxon>Halothiobacillaceae</taxon>
        <taxon>Halothiobacillus</taxon>
    </lineage>
</organism>
<dbReference type="SMART" id="SM00304">
    <property type="entry name" value="HAMP"/>
    <property type="match status" value="1"/>
</dbReference>
<comment type="catalytic activity">
    <reaction evidence="1">
        <text>ATP + protein L-histidine = ADP + protein N-phospho-L-histidine.</text>
        <dbReference type="EC" id="2.7.13.3"/>
    </reaction>
</comment>
<evidence type="ECO:0000259" key="10">
    <source>
        <dbReference type="PROSITE" id="PS50109"/>
    </source>
</evidence>
<evidence type="ECO:0000256" key="2">
    <source>
        <dbReference type="ARBA" id="ARBA00004370"/>
    </source>
</evidence>
<evidence type="ECO:0000256" key="1">
    <source>
        <dbReference type="ARBA" id="ARBA00000085"/>
    </source>
</evidence>
<keyword evidence="9" id="KW-0902">Two-component regulatory system</keyword>
<proteinExistence type="predicted"/>
<dbReference type="CDD" id="cd00082">
    <property type="entry name" value="HisKA"/>
    <property type="match status" value="1"/>
</dbReference>
<dbReference type="SMART" id="SM00387">
    <property type="entry name" value="HATPase_c"/>
    <property type="match status" value="1"/>
</dbReference>
<evidence type="ECO:0000256" key="4">
    <source>
        <dbReference type="ARBA" id="ARBA00022553"/>
    </source>
</evidence>
<dbReference type="AlphaFoldDB" id="A0A191ZII5"/>
<dbReference type="SUPFAM" id="SSF47384">
    <property type="entry name" value="Homodimeric domain of signal transducing histidine kinase"/>
    <property type="match status" value="1"/>
</dbReference>
<dbReference type="InterPro" id="IPR003594">
    <property type="entry name" value="HATPase_dom"/>
</dbReference>
<dbReference type="GO" id="GO:0000155">
    <property type="term" value="F:phosphorelay sensor kinase activity"/>
    <property type="evidence" value="ECO:0007669"/>
    <property type="project" value="InterPro"/>
</dbReference>
<keyword evidence="6" id="KW-0547">Nucleotide-binding</keyword>
<reference evidence="12 13" key="1">
    <citation type="submission" date="2016-06" db="EMBL/GenBank/DDBJ databases">
        <title>Insight into the functional genes involving in sulfur oxidation in Pearl River water.</title>
        <authorList>
            <person name="Luo J."/>
            <person name="Tan X."/>
            <person name="Lin W."/>
        </authorList>
    </citation>
    <scope>NUCLEOTIDE SEQUENCE [LARGE SCALE GENOMIC DNA]</scope>
    <source>
        <strain evidence="12 13">LS2</strain>
    </source>
</reference>
<evidence type="ECO:0000313" key="13">
    <source>
        <dbReference type="Proteomes" id="UP000078596"/>
    </source>
</evidence>
<dbReference type="InterPro" id="IPR036890">
    <property type="entry name" value="HATPase_C_sf"/>
</dbReference>
<dbReference type="Pfam" id="PF00512">
    <property type="entry name" value="HisKA"/>
    <property type="match status" value="1"/>
</dbReference>
<evidence type="ECO:0000256" key="3">
    <source>
        <dbReference type="ARBA" id="ARBA00012438"/>
    </source>
</evidence>
<dbReference type="STRING" id="1860122.A9404_10115"/>
<dbReference type="EMBL" id="CP016027">
    <property type="protein sequence ID" value="ANJ67684.1"/>
    <property type="molecule type" value="Genomic_DNA"/>
</dbReference>
<dbReference type="InterPro" id="IPR003660">
    <property type="entry name" value="HAMP_dom"/>
</dbReference>